<feature type="domain" description="Ras-GAP" evidence="4">
    <location>
        <begin position="371"/>
        <end position="575"/>
    </location>
</feature>
<dbReference type="InterPro" id="IPR008936">
    <property type="entry name" value="Rho_GTPase_activation_prot"/>
</dbReference>
<feature type="region of interest" description="Disordered" evidence="2">
    <location>
        <begin position="713"/>
        <end position="860"/>
    </location>
</feature>
<dbReference type="InterPro" id="IPR035892">
    <property type="entry name" value="C2_domain_sf"/>
</dbReference>
<accession>A0A5C3NJP6</accession>
<keyword evidence="6" id="KW-1185">Reference proteome</keyword>
<feature type="compositionally biased region" description="Basic residues" evidence="2">
    <location>
        <begin position="847"/>
        <end position="860"/>
    </location>
</feature>
<reference evidence="5 6" key="1">
    <citation type="journal article" date="2019" name="Nat. Ecol. Evol.">
        <title>Megaphylogeny resolves global patterns of mushroom evolution.</title>
        <authorList>
            <person name="Varga T."/>
            <person name="Krizsan K."/>
            <person name="Foldi C."/>
            <person name="Dima B."/>
            <person name="Sanchez-Garcia M."/>
            <person name="Sanchez-Ramirez S."/>
            <person name="Szollosi G.J."/>
            <person name="Szarkandi J.G."/>
            <person name="Papp V."/>
            <person name="Albert L."/>
            <person name="Andreopoulos W."/>
            <person name="Angelini C."/>
            <person name="Antonin V."/>
            <person name="Barry K.W."/>
            <person name="Bougher N.L."/>
            <person name="Buchanan P."/>
            <person name="Buyck B."/>
            <person name="Bense V."/>
            <person name="Catcheside P."/>
            <person name="Chovatia M."/>
            <person name="Cooper J."/>
            <person name="Damon W."/>
            <person name="Desjardin D."/>
            <person name="Finy P."/>
            <person name="Geml J."/>
            <person name="Haridas S."/>
            <person name="Hughes K."/>
            <person name="Justo A."/>
            <person name="Karasinski D."/>
            <person name="Kautmanova I."/>
            <person name="Kiss B."/>
            <person name="Kocsube S."/>
            <person name="Kotiranta H."/>
            <person name="LaButti K.M."/>
            <person name="Lechner B.E."/>
            <person name="Liimatainen K."/>
            <person name="Lipzen A."/>
            <person name="Lukacs Z."/>
            <person name="Mihaltcheva S."/>
            <person name="Morgado L.N."/>
            <person name="Niskanen T."/>
            <person name="Noordeloos M.E."/>
            <person name="Ohm R.A."/>
            <person name="Ortiz-Santana B."/>
            <person name="Ovrebo C."/>
            <person name="Racz N."/>
            <person name="Riley R."/>
            <person name="Savchenko A."/>
            <person name="Shiryaev A."/>
            <person name="Soop K."/>
            <person name="Spirin V."/>
            <person name="Szebenyi C."/>
            <person name="Tomsovsky M."/>
            <person name="Tulloss R.E."/>
            <person name="Uehling J."/>
            <person name="Grigoriev I.V."/>
            <person name="Vagvolgyi C."/>
            <person name="Papp T."/>
            <person name="Martin F.M."/>
            <person name="Miettinen O."/>
            <person name="Hibbett D.S."/>
            <person name="Nagy L.G."/>
        </authorList>
    </citation>
    <scope>NUCLEOTIDE SEQUENCE [LARGE SCALE GENOMIC DNA]</scope>
    <source>
        <strain evidence="5 6">OMC1185</strain>
    </source>
</reference>
<dbReference type="Proteomes" id="UP000305948">
    <property type="component" value="Unassembled WGS sequence"/>
</dbReference>
<name>A0A5C3NJP6_9AGAM</name>
<dbReference type="Gene3D" id="1.10.506.10">
    <property type="entry name" value="GTPase Activation - p120gap, domain 1"/>
    <property type="match status" value="1"/>
</dbReference>
<dbReference type="InterPro" id="IPR000008">
    <property type="entry name" value="C2_dom"/>
</dbReference>
<organism evidence="5 6">
    <name type="scientific">Heliocybe sulcata</name>
    <dbReference type="NCBI Taxonomy" id="5364"/>
    <lineage>
        <taxon>Eukaryota</taxon>
        <taxon>Fungi</taxon>
        <taxon>Dikarya</taxon>
        <taxon>Basidiomycota</taxon>
        <taxon>Agaricomycotina</taxon>
        <taxon>Agaricomycetes</taxon>
        <taxon>Gloeophyllales</taxon>
        <taxon>Gloeophyllaceae</taxon>
        <taxon>Heliocybe</taxon>
    </lineage>
</organism>
<dbReference type="InterPro" id="IPR001936">
    <property type="entry name" value="RasGAP_dom"/>
</dbReference>
<evidence type="ECO:0000256" key="1">
    <source>
        <dbReference type="ARBA" id="ARBA00022468"/>
    </source>
</evidence>
<dbReference type="OrthoDB" id="775356at2759"/>
<dbReference type="SMART" id="SM00323">
    <property type="entry name" value="RasGAP"/>
    <property type="match status" value="1"/>
</dbReference>
<proteinExistence type="predicted"/>
<protein>
    <submittedName>
        <fullName evidence="5">Rho GTPase activation protein</fullName>
    </submittedName>
</protein>
<dbReference type="EMBL" id="ML213503">
    <property type="protein sequence ID" value="TFK57085.1"/>
    <property type="molecule type" value="Genomic_DNA"/>
</dbReference>
<evidence type="ECO:0000259" key="4">
    <source>
        <dbReference type="PROSITE" id="PS50018"/>
    </source>
</evidence>
<dbReference type="GO" id="GO:0005096">
    <property type="term" value="F:GTPase activator activity"/>
    <property type="evidence" value="ECO:0007669"/>
    <property type="project" value="UniProtKB-KW"/>
</dbReference>
<feature type="compositionally biased region" description="Basic residues" evidence="2">
    <location>
        <begin position="740"/>
        <end position="750"/>
    </location>
</feature>
<feature type="compositionally biased region" description="Low complexity" evidence="2">
    <location>
        <begin position="724"/>
        <end position="733"/>
    </location>
</feature>
<dbReference type="SUPFAM" id="SSF48350">
    <property type="entry name" value="GTPase activation domain, GAP"/>
    <property type="match status" value="1"/>
</dbReference>
<dbReference type="PANTHER" id="PTHR10194">
    <property type="entry name" value="RAS GTPASE-ACTIVATING PROTEINS"/>
    <property type="match status" value="1"/>
</dbReference>
<dbReference type="InterPro" id="IPR039360">
    <property type="entry name" value="Ras_GTPase"/>
</dbReference>
<evidence type="ECO:0000313" key="5">
    <source>
        <dbReference type="EMBL" id="TFK57085.1"/>
    </source>
</evidence>
<gene>
    <name evidence="5" type="ORF">OE88DRAFT_93762</name>
</gene>
<dbReference type="PANTHER" id="PTHR10194:SF60">
    <property type="entry name" value="RAS GTPASE-ACTIVATING PROTEIN RASKOL"/>
    <property type="match status" value="1"/>
</dbReference>
<feature type="compositionally biased region" description="Basic and acidic residues" evidence="2">
    <location>
        <begin position="37"/>
        <end position="46"/>
    </location>
</feature>
<dbReference type="PROSITE" id="PS50004">
    <property type="entry name" value="C2"/>
    <property type="match status" value="1"/>
</dbReference>
<sequence>MEDDRREMKKEFFVSVELFVSNRAAVGLRKPPPQTSRKKDGKRESIRPTFGPSDDPQKKLKEKSSWLTLSRNATSSGSWRPALCKLTEEDEGCLMNVYVDETTLHQTVYVHQLNHTDIRHADRSLFYRRDCTFPPLTRIVSSGQRWSVLPSNEPLYLHFPSTETANTWITLLRSYATPEIYGSYFSPSDGGLYRMWRQVELTVVQGRNLGQSKLYENVVGGTETEVEVEAEGTDMDVYCEVYINDILSGRTTTKRCPGSTDWHEAFAFCDLPPFGNLEILVLREKKLTKPIPLGNIKLFVSDFRRGEAVEGWFPVLFGDAGVPSTHIGDLRLKLKVDEEIILPLSAYSDLLEMLYSRNCLDWMNDLDGRLQLTPLSSQVLSISIARNILLDHIFELADREVDGTPNSHNTLFRGNTVLTKTMEMSMAWYGRGFLEASIGPVIRRLHAERITIEIDPVRSAGKSAKDIDRNVDQLVYWCQEVWNSIYSTRGECPLEMRRLFAHIRQLVENRYQVKDIPNDKGRELPWQSVSAFCFLRFFVPAILHPHLFGLCPGLPEGPVQRSLTLIAKVIQSLANLNAAVQREEFMKGVKNFLSTSLPAMIDYILVVSTLETEKVRGPYGYSQERHERLHVMNSVQQRGPSMPLLHREAIPLLPHLLDIPRHLAIITSAVIRHSRSVARSTSTNAEEGPLDTFYARCFEVEQRALLRVSHLAARQKPSMNRRPSTSASVSVSSGEPGMAKSKRGSRKLSRASRPATAPSFNDNSSDGRRSRAPSSATSDISLPSSPVRNRHSTHGDMLSQEVSEIDLSSDYPPSPTAPLSSMYRVMSEDSMSRNGPYSTDGPEDPGRKKKGLLRGILTRH</sequence>
<evidence type="ECO:0000313" key="6">
    <source>
        <dbReference type="Proteomes" id="UP000305948"/>
    </source>
</evidence>
<dbReference type="Gene3D" id="2.60.40.150">
    <property type="entry name" value="C2 domain"/>
    <property type="match status" value="1"/>
</dbReference>
<feature type="compositionally biased region" description="Basic and acidic residues" evidence="2">
    <location>
        <begin position="55"/>
        <end position="64"/>
    </location>
</feature>
<feature type="domain" description="C2" evidence="3">
    <location>
        <begin position="179"/>
        <end position="313"/>
    </location>
</feature>
<dbReference type="PROSITE" id="PS50018">
    <property type="entry name" value="RAS_GTPASE_ACTIV_2"/>
    <property type="match status" value="1"/>
</dbReference>
<evidence type="ECO:0000259" key="3">
    <source>
        <dbReference type="PROSITE" id="PS50004"/>
    </source>
</evidence>
<dbReference type="SUPFAM" id="SSF49562">
    <property type="entry name" value="C2 domain (Calcium/lipid-binding domain, CaLB)"/>
    <property type="match status" value="1"/>
</dbReference>
<feature type="compositionally biased region" description="Polar residues" evidence="2">
    <location>
        <begin position="772"/>
        <end position="787"/>
    </location>
</feature>
<dbReference type="Pfam" id="PF00168">
    <property type="entry name" value="C2"/>
    <property type="match status" value="1"/>
</dbReference>
<feature type="region of interest" description="Disordered" evidence="2">
    <location>
        <begin position="24"/>
        <end position="66"/>
    </location>
</feature>
<dbReference type="STRING" id="5364.A0A5C3NJP6"/>
<dbReference type="Pfam" id="PF00616">
    <property type="entry name" value="RasGAP"/>
    <property type="match status" value="1"/>
</dbReference>
<evidence type="ECO:0000256" key="2">
    <source>
        <dbReference type="SAM" id="MobiDB-lite"/>
    </source>
</evidence>
<keyword evidence="1" id="KW-0343">GTPase activation</keyword>
<dbReference type="CDD" id="cd05137">
    <property type="entry name" value="RasGAP_CLA2_BUD2"/>
    <property type="match status" value="1"/>
</dbReference>
<dbReference type="AlphaFoldDB" id="A0A5C3NJP6"/>